<feature type="domain" description="PiggyBac transposable element-derived protein" evidence="3">
    <location>
        <begin position="160"/>
        <end position="230"/>
    </location>
</feature>
<evidence type="ECO:0000313" key="4">
    <source>
        <dbReference type="EMBL" id="CAG7719438.1"/>
    </source>
</evidence>
<feature type="transmembrane region" description="Helical" evidence="2">
    <location>
        <begin position="414"/>
        <end position="435"/>
    </location>
</feature>
<comment type="caution">
    <text evidence="4">The sequence shown here is derived from an EMBL/GenBank/DDBJ whole genome shotgun (WGS) entry which is preliminary data.</text>
</comment>
<keyword evidence="5" id="KW-1185">Reference proteome</keyword>
<feature type="compositionally biased region" description="Acidic residues" evidence="1">
    <location>
        <begin position="30"/>
        <end position="42"/>
    </location>
</feature>
<dbReference type="Proteomes" id="UP000708208">
    <property type="component" value="Unassembled WGS sequence"/>
</dbReference>
<dbReference type="EMBL" id="CAJVCH010061481">
    <property type="protein sequence ID" value="CAG7719438.1"/>
    <property type="molecule type" value="Genomic_DNA"/>
</dbReference>
<feature type="domain" description="PiggyBac transposable element-derived protein" evidence="3">
    <location>
        <begin position="280"/>
        <end position="427"/>
    </location>
</feature>
<organism evidence="4 5">
    <name type="scientific">Allacma fusca</name>
    <dbReference type="NCBI Taxonomy" id="39272"/>
    <lineage>
        <taxon>Eukaryota</taxon>
        <taxon>Metazoa</taxon>
        <taxon>Ecdysozoa</taxon>
        <taxon>Arthropoda</taxon>
        <taxon>Hexapoda</taxon>
        <taxon>Collembola</taxon>
        <taxon>Symphypleona</taxon>
        <taxon>Sminthuridae</taxon>
        <taxon>Allacma</taxon>
    </lineage>
</organism>
<gene>
    <name evidence="4" type="ORF">AFUS01_LOCUS8764</name>
</gene>
<evidence type="ECO:0000256" key="2">
    <source>
        <dbReference type="SAM" id="Phobius"/>
    </source>
</evidence>
<dbReference type="InterPro" id="IPR029526">
    <property type="entry name" value="PGBD"/>
</dbReference>
<evidence type="ECO:0000259" key="3">
    <source>
        <dbReference type="Pfam" id="PF13843"/>
    </source>
</evidence>
<reference evidence="4" key="1">
    <citation type="submission" date="2021-06" db="EMBL/GenBank/DDBJ databases">
        <authorList>
            <person name="Hodson N. C."/>
            <person name="Mongue J. A."/>
            <person name="Jaron S. K."/>
        </authorList>
    </citation>
    <scope>NUCLEOTIDE SEQUENCE</scope>
</reference>
<sequence length="527" mass="61203">MAERTGRNVPRVNYRNLHHFGFGSDPVQEFSDDEDEPLEDEEGVGHEVLGSDDEDQEDLEYLVDEHDDEINVEDIQLDDAILPDSLTASDKTNWVTDPIENQDNEPIEPYCHSATLKLATRDAMNMHQFYSLMLSPETNGTLWWVCYWTNQYAEPIITRYRQQHSRTKVPPWKVLTVTELNAFLGLIFLAGIEKGIRRHPFPAVMSRNRFKFILRFLRFDDAQTRKAEAKTRSIARQAAREVGQFGAIGYTLPPPEDNFAPIRQISTQIIDTFSHLLKPDSGRTLTADNFFSSLKLCVELRNLNLTYLGTIRPSRKEIPDGIRDIGGIRVGSSNSWFNPESRSMVTRFVRKQNRGVFIILSGHYSYEDGEVSSDITKPAVVRKYNNTMYGVDMVDEMIATYYAIFPTRRWPVRMFFHLVHTVAYNAFVLFTLKFPNWRKKDRSKRRIALRELIDLLIIPQVQRRKQHSSSEQLQVRRSWDIVLNVFASPVHNVLPLPRAIPDEQEGNTNPQPRRPEIVQHQERRMRK</sequence>
<evidence type="ECO:0000256" key="1">
    <source>
        <dbReference type="SAM" id="MobiDB-lite"/>
    </source>
</evidence>
<keyword evidence="2" id="KW-0472">Membrane</keyword>
<dbReference type="Pfam" id="PF13843">
    <property type="entry name" value="DDE_Tnp_1_7"/>
    <property type="match status" value="2"/>
</dbReference>
<accession>A0A8J2K4I4</accession>
<dbReference type="OrthoDB" id="10057959at2759"/>
<feature type="region of interest" description="Disordered" evidence="1">
    <location>
        <begin position="18"/>
        <end position="56"/>
    </location>
</feature>
<keyword evidence="2" id="KW-0812">Transmembrane</keyword>
<proteinExistence type="predicted"/>
<dbReference type="PANTHER" id="PTHR46599:SF6">
    <property type="entry name" value="DUAL SPECIFICITY PHOSPHATASE 26"/>
    <property type="match status" value="1"/>
</dbReference>
<dbReference type="PANTHER" id="PTHR46599">
    <property type="entry name" value="PIGGYBAC TRANSPOSABLE ELEMENT-DERIVED PROTEIN 4"/>
    <property type="match status" value="1"/>
</dbReference>
<feature type="compositionally biased region" description="Basic and acidic residues" evidence="1">
    <location>
        <begin position="513"/>
        <end position="527"/>
    </location>
</feature>
<feature type="region of interest" description="Disordered" evidence="1">
    <location>
        <begin position="498"/>
        <end position="527"/>
    </location>
</feature>
<protein>
    <recommendedName>
        <fullName evidence="3">PiggyBac transposable element-derived protein domain-containing protein</fullName>
    </recommendedName>
</protein>
<feature type="non-terminal residue" evidence="4">
    <location>
        <position position="1"/>
    </location>
</feature>
<keyword evidence="2" id="KW-1133">Transmembrane helix</keyword>
<dbReference type="AlphaFoldDB" id="A0A8J2K4I4"/>
<evidence type="ECO:0000313" key="5">
    <source>
        <dbReference type="Proteomes" id="UP000708208"/>
    </source>
</evidence>
<name>A0A8J2K4I4_9HEXA</name>